<dbReference type="EMBL" id="AKHW03002722">
    <property type="protein sequence ID" value="KYO37387.1"/>
    <property type="molecule type" value="Genomic_DNA"/>
</dbReference>
<proteinExistence type="predicted"/>
<keyword evidence="2" id="KW-1185">Reference proteome</keyword>
<evidence type="ECO:0000313" key="2">
    <source>
        <dbReference type="Proteomes" id="UP000050525"/>
    </source>
</evidence>
<evidence type="ECO:0000313" key="1">
    <source>
        <dbReference type="EMBL" id="KYO37387.1"/>
    </source>
</evidence>
<sequence length="202" mass="22654">MCQATFMDIIAQMGPHIVCQGIGIWSHFTLEKQVAITIMKLLNPSSYCWVTSQFNMGRIMTGEDIQEVSLITKGILANRFIHLINPLEEVTGFFCIGFLNSVRTIGGTHIPLAQATQEFINCKGYFSTVLKGVVDHWTTSPTSLPTGQAVPMIHRFIDWEINPACSDASNEMRRKKNGSVPLFCDSIISLKLRRARLKYLES</sequence>
<organism evidence="1 2">
    <name type="scientific">Alligator mississippiensis</name>
    <name type="common">American alligator</name>
    <dbReference type="NCBI Taxonomy" id="8496"/>
    <lineage>
        <taxon>Eukaryota</taxon>
        <taxon>Metazoa</taxon>
        <taxon>Chordata</taxon>
        <taxon>Craniata</taxon>
        <taxon>Vertebrata</taxon>
        <taxon>Euteleostomi</taxon>
        <taxon>Archelosauria</taxon>
        <taxon>Archosauria</taxon>
        <taxon>Crocodylia</taxon>
        <taxon>Alligatoridae</taxon>
        <taxon>Alligatorinae</taxon>
        <taxon>Alligator</taxon>
    </lineage>
</organism>
<accession>A0A151NKR7</accession>
<comment type="caution">
    <text evidence="1">The sequence shown here is derived from an EMBL/GenBank/DDBJ whole genome shotgun (WGS) entry which is preliminary data.</text>
</comment>
<dbReference type="AlphaFoldDB" id="A0A151NKR7"/>
<protein>
    <submittedName>
        <fullName evidence="1">Uncharacterized protein</fullName>
    </submittedName>
</protein>
<dbReference type="Proteomes" id="UP000050525">
    <property type="component" value="Unassembled WGS sequence"/>
</dbReference>
<gene>
    <name evidence="1" type="ORF">Y1Q_0017211</name>
</gene>
<reference evidence="1 2" key="1">
    <citation type="journal article" date="2012" name="Genome Biol.">
        <title>Sequencing three crocodilian genomes to illuminate the evolution of archosaurs and amniotes.</title>
        <authorList>
            <person name="St John J.A."/>
            <person name="Braun E.L."/>
            <person name="Isberg S.R."/>
            <person name="Miles L.G."/>
            <person name="Chong A.Y."/>
            <person name="Gongora J."/>
            <person name="Dalzell P."/>
            <person name="Moran C."/>
            <person name="Bed'hom B."/>
            <person name="Abzhanov A."/>
            <person name="Burgess S.C."/>
            <person name="Cooksey A.M."/>
            <person name="Castoe T.A."/>
            <person name="Crawford N.G."/>
            <person name="Densmore L.D."/>
            <person name="Drew J.C."/>
            <person name="Edwards S.V."/>
            <person name="Faircloth B.C."/>
            <person name="Fujita M.K."/>
            <person name="Greenwold M.J."/>
            <person name="Hoffmann F.G."/>
            <person name="Howard J.M."/>
            <person name="Iguchi T."/>
            <person name="Janes D.E."/>
            <person name="Khan S.Y."/>
            <person name="Kohno S."/>
            <person name="de Koning A.J."/>
            <person name="Lance S.L."/>
            <person name="McCarthy F.M."/>
            <person name="McCormack J.E."/>
            <person name="Merchant M.E."/>
            <person name="Peterson D.G."/>
            <person name="Pollock D.D."/>
            <person name="Pourmand N."/>
            <person name="Raney B.J."/>
            <person name="Roessler K.A."/>
            <person name="Sanford J.R."/>
            <person name="Sawyer R.H."/>
            <person name="Schmidt C.J."/>
            <person name="Triplett E.W."/>
            <person name="Tuberville T.D."/>
            <person name="Venegas-Anaya M."/>
            <person name="Howard J.T."/>
            <person name="Jarvis E.D."/>
            <person name="Guillette L.J.Jr."/>
            <person name="Glenn T.C."/>
            <person name="Green R.E."/>
            <person name="Ray D.A."/>
        </authorList>
    </citation>
    <scope>NUCLEOTIDE SEQUENCE [LARGE SCALE GENOMIC DNA]</scope>
    <source>
        <strain evidence="1">KSC_2009_1</strain>
    </source>
</reference>
<name>A0A151NKR7_ALLMI</name>